<organism evidence="7 8">
    <name type="scientific">Phytophthora sojae (strain P6497)</name>
    <name type="common">Soybean stem and root rot agent</name>
    <name type="synonym">Phytophthora megasperma f. sp. glycines</name>
    <dbReference type="NCBI Taxonomy" id="1094619"/>
    <lineage>
        <taxon>Eukaryota</taxon>
        <taxon>Sar</taxon>
        <taxon>Stramenopiles</taxon>
        <taxon>Oomycota</taxon>
        <taxon>Peronosporomycetes</taxon>
        <taxon>Peronosporales</taxon>
        <taxon>Peronosporaceae</taxon>
        <taxon>Phytophthora</taxon>
    </lineage>
</organism>
<feature type="region of interest" description="Disordered" evidence="5">
    <location>
        <begin position="86"/>
        <end position="107"/>
    </location>
</feature>
<dbReference type="EMBL" id="JH159152">
    <property type="protein sequence ID" value="EGZ25939.1"/>
    <property type="molecule type" value="Genomic_DNA"/>
</dbReference>
<feature type="compositionally biased region" description="Low complexity" evidence="5">
    <location>
        <begin position="688"/>
        <end position="711"/>
    </location>
</feature>
<gene>
    <name evidence="7" type="ORF">PHYSODRAFT_555547</name>
</gene>
<evidence type="ECO:0000313" key="7">
    <source>
        <dbReference type="EMBL" id="EGZ25939.1"/>
    </source>
</evidence>
<feature type="compositionally biased region" description="Low complexity" evidence="5">
    <location>
        <begin position="513"/>
        <end position="522"/>
    </location>
</feature>
<sequence>MAAAAGSPAEPQHEPAPVDAVSEEGEAAVVADAEQQTPTPDTGELLGRVATEISQAFQTSLAQVVSDIGREYGVEPSAKFAWMEKGGAAGAPGDEQLHGKEAADGDSELSDDVRRILRELQASRLQVRELQQVVDELRDEQRLSKQRVALFSTLSAKLKRDLVDERLALIDAKNEIKELRRRRSGDDTGSGGGRSPQSPSLQEQSDNPWTSPNKPLASSGSGGSGSGAPGGASSGTNLMAFNFYSSASSRGEGEHEGGDEDEPPSPSSSTQTLRSQLMGQFLPSSLLDSPQVTPKHARPFPGDTLGEDKVPPPISEVKDDMESLSLTASPAPEGATSSTVEQGNAEVTSNEPKETSQSEGGRLSASGGPASTSSRSAVSPLQLSMLSELFDSISVEELESTLLQFDGQESAAIDHILHTHPSFNPAIGAGARAESGGSLTSMASPSPSRSSSVGHGKTSLHRSSSQSGPSGPPPGSSSNWKTEICMYYMQGKCNKTRRTCSFAHGESDLVRPSASSGGSSSSKHGPNYKTRLCQAYENGTCTKSRRDCPMAHGVNDLRDGGSGSGASGSQQILPAATPRLQSYKTELCYYFLKGNCNYTKEECRFAHGQSDLRTVESNTAHIAAAAAAASGFGGDFPTSPVPPPPAASMEKQLQLQHQYQQQYHQHNQPPSIPQQQHHPFQPQPPPAQQQQSFVHQHQLQLQHSSRGAGGAAHQFGFQHQQYDMAQQQQNLYMQPPGQFRYLKSMDDKRSTSGGRPPRRDSGSSWSSFDASGLPPSEY</sequence>
<reference evidence="7 8" key="1">
    <citation type="journal article" date="2006" name="Science">
        <title>Phytophthora genome sequences uncover evolutionary origins and mechanisms of pathogenesis.</title>
        <authorList>
            <person name="Tyler B.M."/>
            <person name="Tripathy S."/>
            <person name="Zhang X."/>
            <person name="Dehal P."/>
            <person name="Jiang R.H."/>
            <person name="Aerts A."/>
            <person name="Arredondo F.D."/>
            <person name="Baxter L."/>
            <person name="Bensasson D."/>
            <person name="Beynon J.L."/>
            <person name="Chapman J."/>
            <person name="Damasceno C.M."/>
            <person name="Dorrance A.E."/>
            <person name="Dou D."/>
            <person name="Dickerman A.W."/>
            <person name="Dubchak I.L."/>
            <person name="Garbelotto M."/>
            <person name="Gijzen M."/>
            <person name="Gordon S.G."/>
            <person name="Govers F."/>
            <person name="Grunwald N.J."/>
            <person name="Huang W."/>
            <person name="Ivors K.L."/>
            <person name="Jones R.W."/>
            <person name="Kamoun S."/>
            <person name="Krampis K."/>
            <person name="Lamour K.H."/>
            <person name="Lee M.K."/>
            <person name="McDonald W.H."/>
            <person name="Medina M."/>
            <person name="Meijer H.J."/>
            <person name="Nordberg E.K."/>
            <person name="Maclean D.J."/>
            <person name="Ospina-Giraldo M.D."/>
            <person name="Morris P.F."/>
            <person name="Phuntumart V."/>
            <person name="Putnam N.H."/>
            <person name="Rash S."/>
            <person name="Rose J.K."/>
            <person name="Sakihama Y."/>
            <person name="Salamov A.A."/>
            <person name="Savidor A."/>
            <person name="Scheuring C.F."/>
            <person name="Smith B.M."/>
            <person name="Sobral B.W."/>
            <person name="Terry A."/>
            <person name="Torto-Alalibo T.A."/>
            <person name="Win J."/>
            <person name="Xu Z."/>
            <person name="Zhang H."/>
            <person name="Grigoriev I.V."/>
            <person name="Rokhsar D.S."/>
            <person name="Boore J.L."/>
        </authorList>
    </citation>
    <scope>NUCLEOTIDE SEQUENCE [LARGE SCALE GENOMIC DNA]</scope>
    <source>
        <strain evidence="7 8">P6497</strain>
    </source>
</reference>
<dbReference type="GO" id="GO:0008270">
    <property type="term" value="F:zinc ion binding"/>
    <property type="evidence" value="ECO:0007669"/>
    <property type="project" value="UniProtKB-KW"/>
</dbReference>
<evidence type="ECO:0000256" key="4">
    <source>
        <dbReference type="PROSITE-ProRule" id="PRU00723"/>
    </source>
</evidence>
<feature type="region of interest" description="Disordered" evidence="5">
    <location>
        <begin position="630"/>
        <end position="711"/>
    </location>
</feature>
<protein>
    <recommendedName>
        <fullName evidence="6">C3H1-type domain-containing protein</fullName>
    </recommendedName>
</protein>
<feature type="region of interest" description="Disordered" evidence="5">
    <location>
        <begin position="732"/>
        <end position="778"/>
    </location>
</feature>
<evidence type="ECO:0000256" key="5">
    <source>
        <dbReference type="SAM" id="MobiDB-lite"/>
    </source>
</evidence>
<feature type="compositionally biased region" description="Low complexity" evidence="5">
    <location>
        <begin position="762"/>
        <end position="772"/>
    </location>
</feature>
<dbReference type="PANTHER" id="PTHR38160">
    <property type="entry name" value="ZINC FINGER CCCH DOMAIN-CONTAINING PROTEIN 40"/>
    <property type="match status" value="1"/>
</dbReference>
<feature type="compositionally biased region" description="Polar residues" evidence="5">
    <location>
        <begin position="369"/>
        <end position="379"/>
    </location>
</feature>
<dbReference type="AlphaFoldDB" id="G4YT13"/>
<feature type="compositionally biased region" description="Low complexity" evidence="5">
    <location>
        <begin position="438"/>
        <end position="452"/>
    </location>
</feature>
<feature type="domain" description="C3H1-type" evidence="6">
    <location>
        <begin position="527"/>
        <end position="555"/>
    </location>
</feature>
<feature type="region of interest" description="Disordered" evidence="5">
    <location>
        <begin position="180"/>
        <end position="379"/>
    </location>
</feature>
<dbReference type="InterPro" id="IPR036855">
    <property type="entry name" value="Znf_CCCH_sf"/>
</dbReference>
<dbReference type="Gene3D" id="4.10.1000.10">
    <property type="entry name" value="Zinc finger, CCCH-type"/>
    <property type="match status" value="3"/>
</dbReference>
<feature type="compositionally biased region" description="Gly residues" evidence="5">
    <location>
        <begin position="220"/>
        <end position="233"/>
    </location>
</feature>
<evidence type="ECO:0000256" key="2">
    <source>
        <dbReference type="ARBA" id="ARBA00022771"/>
    </source>
</evidence>
<feature type="domain" description="C3H1-type" evidence="6">
    <location>
        <begin position="582"/>
        <end position="610"/>
    </location>
</feature>
<feature type="region of interest" description="Disordered" evidence="5">
    <location>
        <begin position="427"/>
        <end position="478"/>
    </location>
</feature>
<feature type="region of interest" description="Disordered" evidence="5">
    <location>
        <begin position="1"/>
        <end position="46"/>
    </location>
</feature>
<feature type="zinc finger region" description="C3H1-type" evidence="4">
    <location>
        <begin position="527"/>
        <end position="555"/>
    </location>
</feature>
<feature type="compositionally biased region" description="Low complexity" evidence="5">
    <location>
        <begin position="652"/>
        <end position="680"/>
    </location>
</feature>
<proteinExistence type="predicted"/>
<feature type="region of interest" description="Disordered" evidence="5">
    <location>
        <begin position="508"/>
        <end position="528"/>
    </location>
</feature>
<dbReference type="InParanoid" id="G4YT13"/>
<dbReference type="SUPFAM" id="SSF90229">
    <property type="entry name" value="CCCH zinc finger"/>
    <property type="match status" value="1"/>
</dbReference>
<evidence type="ECO:0000259" key="6">
    <source>
        <dbReference type="PROSITE" id="PS50103"/>
    </source>
</evidence>
<dbReference type="Proteomes" id="UP000002640">
    <property type="component" value="Unassembled WGS sequence"/>
</dbReference>
<dbReference type="PROSITE" id="PS50103">
    <property type="entry name" value="ZF_C3H1"/>
    <property type="match status" value="3"/>
</dbReference>
<dbReference type="KEGG" id="psoj:PHYSODRAFT_555547"/>
<feature type="compositionally biased region" description="Basic and acidic residues" evidence="5">
    <location>
        <begin position="306"/>
        <end position="321"/>
    </location>
</feature>
<feature type="compositionally biased region" description="Polar residues" evidence="5">
    <location>
        <begin position="201"/>
        <end position="213"/>
    </location>
</feature>
<feature type="domain" description="C3H1-type" evidence="6">
    <location>
        <begin position="479"/>
        <end position="507"/>
    </location>
</feature>
<dbReference type="GeneID" id="20663091"/>
<feature type="compositionally biased region" description="Polar residues" evidence="5">
    <location>
        <begin position="335"/>
        <end position="350"/>
    </location>
</feature>
<feature type="zinc finger region" description="C3H1-type" evidence="4">
    <location>
        <begin position="582"/>
        <end position="610"/>
    </location>
</feature>
<keyword evidence="2 4" id="KW-0863">Zinc-finger</keyword>
<dbReference type="OMA" id="RFAHGQN"/>
<keyword evidence="8" id="KW-1185">Reference proteome</keyword>
<dbReference type="FunFam" id="4.10.1000.10:FF:000043">
    <property type="entry name" value="tRNA methyltransferase 44 homolog"/>
    <property type="match status" value="1"/>
</dbReference>
<dbReference type="InterPro" id="IPR000571">
    <property type="entry name" value="Znf_CCCH"/>
</dbReference>
<dbReference type="PANTHER" id="PTHR38160:SF1">
    <property type="entry name" value="ZINC FINGER CCCH DOMAIN-CONTAINING PROTEIN 40"/>
    <property type="match status" value="1"/>
</dbReference>
<feature type="compositionally biased region" description="Polar residues" evidence="5">
    <location>
        <begin position="270"/>
        <end position="292"/>
    </location>
</feature>
<dbReference type="SMART" id="SM00356">
    <property type="entry name" value="ZnF_C3H1"/>
    <property type="match status" value="3"/>
</dbReference>
<feature type="zinc finger region" description="C3H1-type" evidence="4">
    <location>
        <begin position="479"/>
        <end position="507"/>
    </location>
</feature>
<keyword evidence="1 4" id="KW-0479">Metal-binding</keyword>
<name>G4YT13_PHYSP</name>
<evidence type="ECO:0000256" key="3">
    <source>
        <dbReference type="ARBA" id="ARBA00022833"/>
    </source>
</evidence>
<dbReference type="STRING" id="1094619.G4YT13"/>
<accession>G4YT13</accession>
<keyword evidence="3 4" id="KW-0862">Zinc</keyword>
<dbReference type="InterPro" id="IPR045868">
    <property type="entry name" value="Znf_C3H13/40"/>
</dbReference>
<evidence type="ECO:0000256" key="1">
    <source>
        <dbReference type="ARBA" id="ARBA00022723"/>
    </source>
</evidence>
<evidence type="ECO:0000313" key="8">
    <source>
        <dbReference type="Proteomes" id="UP000002640"/>
    </source>
</evidence>
<dbReference type="RefSeq" id="XP_009521227.1">
    <property type="nucleotide sequence ID" value="XM_009522932.1"/>
</dbReference>